<dbReference type="EMBL" id="JASCZI010043209">
    <property type="protein sequence ID" value="MED6130194.1"/>
    <property type="molecule type" value="Genomic_DNA"/>
</dbReference>
<feature type="compositionally biased region" description="Basic and acidic residues" evidence="1">
    <location>
        <begin position="69"/>
        <end position="80"/>
    </location>
</feature>
<feature type="region of interest" description="Disordered" evidence="1">
    <location>
        <begin position="1"/>
        <end position="99"/>
    </location>
</feature>
<evidence type="ECO:0000256" key="1">
    <source>
        <dbReference type="SAM" id="MobiDB-lite"/>
    </source>
</evidence>
<reference evidence="2 3" key="1">
    <citation type="journal article" date="2023" name="Plants (Basel)">
        <title>Bridging the Gap: Combining Genomics and Transcriptomics Approaches to Understand Stylosanthes scabra, an Orphan Legume from the Brazilian Caatinga.</title>
        <authorList>
            <person name="Ferreira-Neto J.R.C."/>
            <person name="da Silva M.D."/>
            <person name="Binneck E."/>
            <person name="de Melo N.F."/>
            <person name="da Silva R.H."/>
            <person name="de Melo A.L.T.M."/>
            <person name="Pandolfi V."/>
            <person name="Bustamante F.O."/>
            <person name="Brasileiro-Vidal A.C."/>
            <person name="Benko-Iseppon A.M."/>
        </authorList>
    </citation>
    <scope>NUCLEOTIDE SEQUENCE [LARGE SCALE GENOMIC DNA]</scope>
    <source>
        <tissue evidence="2">Leaves</tissue>
    </source>
</reference>
<protein>
    <submittedName>
        <fullName evidence="2">Uncharacterized protein</fullName>
    </submittedName>
</protein>
<gene>
    <name evidence="2" type="ORF">PIB30_115596</name>
</gene>
<feature type="non-terminal residue" evidence="2">
    <location>
        <position position="1"/>
    </location>
</feature>
<organism evidence="2 3">
    <name type="scientific">Stylosanthes scabra</name>
    <dbReference type="NCBI Taxonomy" id="79078"/>
    <lineage>
        <taxon>Eukaryota</taxon>
        <taxon>Viridiplantae</taxon>
        <taxon>Streptophyta</taxon>
        <taxon>Embryophyta</taxon>
        <taxon>Tracheophyta</taxon>
        <taxon>Spermatophyta</taxon>
        <taxon>Magnoliopsida</taxon>
        <taxon>eudicotyledons</taxon>
        <taxon>Gunneridae</taxon>
        <taxon>Pentapetalae</taxon>
        <taxon>rosids</taxon>
        <taxon>fabids</taxon>
        <taxon>Fabales</taxon>
        <taxon>Fabaceae</taxon>
        <taxon>Papilionoideae</taxon>
        <taxon>50 kb inversion clade</taxon>
        <taxon>dalbergioids sensu lato</taxon>
        <taxon>Dalbergieae</taxon>
        <taxon>Pterocarpus clade</taxon>
        <taxon>Stylosanthes</taxon>
    </lineage>
</organism>
<comment type="caution">
    <text evidence="2">The sequence shown here is derived from an EMBL/GenBank/DDBJ whole genome shotgun (WGS) entry which is preliminary data.</text>
</comment>
<feature type="compositionally biased region" description="Basic residues" evidence="1">
    <location>
        <begin position="10"/>
        <end position="34"/>
    </location>
</feature>
<keyword evidence="3" id="KW-1185">Reference proteome</keyword>
<evidence type="ECO:0000313" key="3">
    <source>
        <dbReference type="Proteomes" id="UP001341840"/>
    </source>
</evidence>
<proteinExistence type="predicted"/>
<sequence>RPLARPLRPCVHRRPHHRPDRTHQHPGLRRHQPAHRGSPDHQGRAPEAGAEGSAGEAQDHHPPRRRREGHREAGRVHHEAASPGCVARVELHPAAAHQG</sequence>
<dbReference type="Proteomes" id="UP001341840">
    <property type="component" value="Unassembled WGS sequence"/>
</dbReference>
<accession>A0ABU6S1T9</accession>
<feature type="compositionally biased region" description="Low complexity" evidence="1">
    <location>
        <begin position="45"/>
        <end position="56"/>
    </location>
</feature>
<evidence type="ECO:0000313" key="2">
    <source>
        <dbReference type="EMBL" id="MED6130194.1"/>
    </source>
</evidence>
<name>A0ABU6S1T9_9FABA</name>